<feature type="region of interest" description="Disordered" evidence="1">
    <location>
        <begin position="62"/>
        <end position="90"/>
    </location>
</feature>
<reference evidence="2 3" key="1">
    <citation type="submission" date="2014-05" db="EMBL/GenBank/DDBJ databases">
        <title>Draft genome sequence of a rare smut relative, Tilletiaria anomala UBC 951.</title>
        <authorList>
            <consortium name="DOE Joint Genome Institute"/>
            <person name="Toome M."/>
            <person name="Kuo A."/>
            <person name="Henrissat B."/>
            <person name="Lipzen A."/>
            <person name="Tritt A."/>
            <person name="Yoshinaga Y."/>
            <person name="Zane M."/>
            <person name="Barry K."/>
            <person name="Grigoriev I.V."/>
            <person name="Spatafora J.W."/>
            <person name="Aimea M.C."/>
        </authorList>
    </citation>
    <scope>NUCLEOTIDE SEQUENCE [LARGE SCALE GENOMIC DNA]</scope>
    <source>
        <strain evidence="2 3">UBC 951</strain>
    </source>
</reference>
<dbReference type="HOGENOM" id="CLU_2442418_0_0_1"/>
<feature type="compositionally biased region" description="Polar residues" evidence="1">
    <location>
        <begin position="64"/>
        <end position="80"/>
    </location>
</feature>
<organism evidence="2 3">
    <name type="scientific">Tilletiaria anomala (strain ATCC 24038 / CBS 436.72 / UBC 951)</name>
    <dbReference type="NCBI Taxonomy" id="1037660"/>
    <lineage>
        <taxon>Eukaryota</taxon>
        <taxon>Fungi</taxon>
        <taxon>Dikarya</taxon>
        <taxon>Basidiomycota</taxon>
        <taxon>Ustilaginomycotina</taxon>
        <taxon>Exobasidiomycetes</taxon>
        <taxon>Georgefischeriales</taxon>
        <taxon>Tilletiariaceae</taxon>
        <taxon>Tilletiaria</taxon>
    </lineage>
</organism>
<proteinExistence type="predicted"/>
<dbReference type="GeneID" id="25264510"/>
<evidence type="ECO:0000256" key="1">
    <source>
        <dbReference type="SAM" id="MobiDB-lite"/>
    </source>
</evidence>
<dbReference type="InParanoid" id="A0A066W2R0"/>
<dbReference type="Proteomes" id="UP000027361">
    <property type="component" value="Unassembled WGS sequence"/>
</dbReference>
<keyword evidence="3" id="KW-1185">Reference proteome</keyword>
<sequence>MAVAATTARTGAPPGTPSPSVIFVGTSQVVSAQAEQSKNPWYLCNSLRHDTLSFASIKRVDSPSRGSLSTACNGSANAPQIGSFPLGSGG</sequence>
<accession>A0A066W2R0</accession>
<gene>
    <name evidence="2" type="ORF">K437DRAFT_256743</name>
</gene>
<dbReference type="AlphaFoldDB" id="A0A066W2R0"/>
<evidence type="ECO:0000313" key="3">
    <source>
        <dbReference type="Proteomes" id="UP000027361"/>
    </source>
</evidence>
<dbReference type="EMBL" id="JMSN01000045">
    <property type="protein sequence ID" value="KDN45085.1"/>
    <property type="molecule type" value="Genomic_DNA"/>
</dbReference>
<name>A0A066W2R0_TILAU</name>
<comment type="caution">
    <text evidence="2">The sequence shown here is derived from an EMBL/GenBank/DDBJ whole genome shotgun (WGS) entry which is preliminary data.</text>
</comment>
<protein>
    <submittedName>
        <fullName evidence="2">Uncharacterized protein</fullName>
    </submittedName>
</protein>
<evidence type="ECO:0000313" key="2">
    <source>
        <dbReference type="EMBL" id="KDN45085.1"/>
    </source>
</evidence>
<dbReference type="RefSeq" id="XP_013243047.1">
    <property type="nucleotide sequence ID" value="XM_013387593.1"/>
</dbReference>